<dbReference type="PROSITE" id="PS51626">
    <property type="entry name" value="SAM_MT_TRM1"/>
    <property type="match status" value="1"/>
</dbReference>
<dbReference type="STRING" id="6526.A0A2C9JU45"/>
<evidence type="ECO:0000256" key="1">
    <source>
        <dbReference type="ARBA" id="ARBA00022555"/>
    </source>
</evidence>
<dbReference type="Gene3D" id="3.30.56.70">
    <property type="entry name" value="N2,N2-dimethylguanosine tRNA methyltransferase, C-terminal domain"/>
    <property type="match status" value="1"/>
</dbReference>
<name>A0A2C9JU45_BIOGL</name>
<sequence>MASEVHHLTEVTEGRATILLPDSVFYNPVQEYNRDLTIAIISEFAAQHLAKVSADKNVSQDTPESCTQQTETLVPGKKYDNGITIFEGLSASGLRSVRFGLEIPGIKQVIANDFDKTAVEIIEKNIQKNHLEHLVSANYADASMAMYEHKSWDKQFDVIDLDPYGSPSIFLDAAVQAVRDGGLLCITCTDAAVLCGNAPEKCNANYGSISLRSKFCHEMGLRIMLQCLDSHANRYGRYIVPLISLSIDFYFRLFVQIFSGQKQVKHSCTKKSFVFECVGCGSYLLQPLAVALPAKGTGNYKFIAGSGPVVPQNCEHCHHHYKIGGPIWSAPLHDTDFIKKILSRIERNLHTFKTADRISGMLNVALEELADVPLFYVLDVICSVLHCRAPNMVAFRSALLNAGYRVSLSHAAKNSCKTDAPTKFVWDIMRCWVKENPVSAKRLTPGSVAKAILDQQPEVEVSFSEHPSANPLSRKQGLLRWQTNPEPHWGPKAKAKRAGNPDLIEKQAINQGKKSKVENMQPSE</sequence>
<comment type="similarity">
    <text evidence="9">Belongs to the class I-like SAM-binding methyltransferase superfamily. Trm1 family.</text>
</comment>
<keyword evidence="2 9" id="KW-0489">Methyltransferase</keyword>
<evidence type="ECO:0000256" key="5">
    <source>
        <dbReference type="ARBA" id="ARBA00022694"/>
    </source>
</evidence>
<evidence type="ECO:0000256" key="10">
    <source>
        <dbReference type="SAM" id="MobiDB-lite"/>
    </source>
</evidence>
<dbReference type="VEuPathDB" id="VectorBase:BGLB008127"/>
<keyword evidence="1 9" id="KW-0820">tRNA-binding</keyword>
<dbReference type="InterPro" id="IPR042296">
    <property type="entry name" value="tRNA_met_Trm1_C"/>
</dbReference>
<evidence type="ECO:0000313" key="11">
    <source>
        <dbReference type="EnsemblMetazoa" id="BGLB008127-PB"/>
    </source>
</evidence>
<dbReference type="Proteomes" id="UP000076420">
    <property type="component" value="Unassembled WGS sequence"/>
</dbReference>
<keyword evidence="5 9" id="KW-0819">tRNA processing</keyword>
<evidence type="ECO:0000256" key="3">
    <source>
        <dbReference type="ARBA" id="ARBA00022679"/>
    </source>
</evidence>
<dbReference type="Gene3D" id="3.40.50.150">
    <property type="entry name" value="Vaccinia Virus protein VP39"/>
    <property type="match status" value="1"/>
</dbReference>
<dbReference type="CDD" id="cd02440">
    <property type="entry name" value="AdoMet_MTases"/>
    <property type="match status" value="1"/>
</dbReference>
<feature type="region of interest" description="Disordered" evidence="10">
    <location>
        <begin position="481"/>
        <end position="524"/>
    </location>
</feature>
<accession>A0A2C9JU45</accession>
<evidence type="ECO:0000256" key="8">
    <source>
        <dbReference type="ARBA" id="ARBA00051897"/>
    </source>
</evidence>
<dbReference type="GO" id="GO:0005634">
    <property type="term" value="C:nucleus"/>
    <property type="evidence" value="ECO:0007669"/>
    <property type="project" value="TreeGrafter"/>
</dbReference>
<dbReference type="GO" id="GO:0000049">
    <property type="term" value="F:tRNA binding"/>
    <property type="evidence" value="ECO:0007669"/>
    <property type="project" value="UniProtKB-UniRule"/>
</dbReference>
<dbReference type="OrthoDB" id="6349953at2759"/>
<keyword evidence="4 9" id="KW-0949">S-adenosyl-L-methionine</keyword>
<dbReference type="Pfam" id="PF02005">
    <property type="entry name" value="TRM"/>
    <property type="match status" value="1"/>
</dbReference>
<dbReference type="NCBIfam" id="TIGR00308">
    <property type="entry name" value="TRM1"/>
    <property type="match status" value="1"/>
</dbReference>
<feature type="compositionally biased region" description="Polar residues" evidence="10">
    <location>
        <begin position="508"/>
        <end position="524"/>
    </location>
</feature>
<evidence type="ECO:0000256" key="7">
    <source>
        <dbReference type="ARBA" id="ARBA00039099"/>
    </source>
</evidence>
<dbReference type="PANTHER" id="PTHR10631">
    <property type="entry name" value="N 2 ,N 2 -DIMETHYLGUANOSINE TRNA METHYLTRANSFERASE"/>
    <property type="match status" value="1"/>
</dbReference>
<dbReference type="EC" id="2.1.1.216" evidence="7 9"/>
<evidence type="ECO:0000313" key="12">
    <source>
        <dbReference type="Proteomes" id="UP000076420"/>
    </source>
</evidence>
<evidence type="ECO:0000256" key="9">
    <source>
        <dbReference type="PROSITE-ProRule" id="PRU00958"/>
    </source>
</evidence>
<evidence type="ECO:0000256" key="2">
    <source>
        <dbReference type="ARBA" id="ARBA00022603"/>
    </source>
</evidence>
<evidence type="ECO:0000256" key="6">
    <source>
        <dbReference type="ARBA" id="ARBA00022884"/>
    </source>
</evidence>
<evidence type="ECO:0000256" key="4">
    <source>
        <dbReference type="ARBA" id="ARBA00022691"/>
    </source>
</evidence>
<dbReference type="InterPro" id="IPR029063">
    <property type="entry name" value="SAM-dependent_MTases_sf"/>
</dbReference>
<proteinExistence type="inferred from homology"/>
<dbReference type="SUPFAM" id="SSF53335">
    <property type="entry name" value="S-adenosyl-L-methionine-dependent methyltransferases"/>
    <property type="match status" value="1"/>
</dbReference>
<reference evidence="11" key="1">
    <citation type="submission" date="2020-05" db="UniProtKB">
        <authorList>
            <consortium name="EnsemblMetazoa"/>
        </authorList>
    </citation>
    <scope>IDENTIFICATION</scope>
    <source>
        <strain evidence="11">BB02</strain>
    </source>
</reference>
<dbReference type="InterPro" id="IPR002905">
    <property type="entry name" value="Trm1"/>
</dbReference>
<dbReference type="KEGG" id="bgt:106068428"/>
<organism evidence="11 12">
    <name type="scientific">Biomphalaria glabrata</name>
    <name type="common">Bloodfluke planorb</name>
    <name type="synonym">Freshwater snail</name>
    <dbReference type="NCBI Taxonomy" id="6526"/>
    <lineage>
        <taxon>Eukaryota</taxon>
        <taxon>Metazoa</taxon>
        <taxon>Spiralia</taxon>
        <taxon>Lophotrochozoa</taxon>
        <taxon>Mollusca</taxon>
        <taxon>Gastropoda</taxon>
        <taxon>Heterobranchia</taxon>
        <taxon>Euthyneura</taxon>
        <taxon>Panpulmonata</taxon>
        <taxon>Hygrophila</taxon>
        <taxon>Lymnaeoidea</taxon>
        <taxon>Planorbidae</taxon>
        <taxon>Biomphalaria</taxon>
    </lineage>
</organism>
<keyword evidence="3 9" id="KW-0808">Transferase</keyword>
<gene>
    <name evidence="11" type="primary">106068428</name>
</gene>
<dbReference type="FunFam" id="3.30.56.70:FF:000001">
    <property type="entry name" value="tRNA (guanine(26)-N(2))-dimethyltransferase"/>
    <property type="match status" value="1"/>
</dbReference>
<comment type="catalytic activity">
    <reaction evidence="8 9">
        <text>guanosine(26) in tRNA + 2 S-adenosyl-L-methionine = N(2)-dimethylguanosine(26) in tRNA + 2 S-adenosyl-L-homocysteine + 2 H(+)</text>
        <dbReference type="Rhea" id="RHEA:43140"/>
        <dbReference type="Rhea" id="RHEA-COMP:10359"/>
        <dbReference type="Rhea" id="RHEA-COMP:10360"/>
        <dbReference type="ChEBI" id="CHEBI:15378"/>
        <dbReference type="ChEBI" id="CHEBI:57856"/>
        <dbReference type="ChEBI" id="CHEBI:59789"/>
        <dbReference type="ChEBI" id="CHEBI:74269"/>
        <dbReference type="ChEBI" id="CHEBI:74513"/>
        <dbReference type="EC" id="2.1.1.216"/>
    </reaction>
</comment>
<dbReference type="VEuPathDB" id="VectorBase:BGLAX_026613"/>
<protein>
    <recommendedName>
        <fullName evidence="7 9">tRNA (guanine(26)-N(2))-dimethyltransferase</fullName>
        <ecNumber evidence="7 9">2.1.1.216</ecNumber>
    </recommendedName>
</protein>
<keyword evidence="6 9" id="KW-0694">RNA-binding</keyword>
<dbReference type="GO" id="GO:0160104">
    <property type="term" value="F:tRNA (guanine(26)-N2)-dimethyltransferase activity"/>
    <property type="evidence" value="ECO:0007669"/>
    <property type="project" value="UniProtKB-UniRule"/>
</dbReference>
<dbReference type="PANTHER" id="PTHR10631:SF3">
    <property type="entry name" value="TRNA (GUANINE(26)-N(2))-DIMETHYLTRANSFERASE"/>
    <property type="match status" value="1"/>
</dbReference>
<dbReference type="GO" id="GO:0002940">
    <property type="term" value="P:tRNA N2-guanine methylation"/>
    <property type="evidence" value="ECO:0007669"/>
    <property type="project" value="TreeGrafter"/>
</dbReference>
<dbReference type="EnsemblMetazoa" id="BGLB008127-RB">
    <property type="protein sequence ID" value="BGLB008127-PB"/>
    <property type="gene ID" value="BGLB008127"/>
</dbReference>
<dbReference type="AlphaFoldDB" id="A0A2C9JU45"/>